<dbReference type="AlphaFoldDB" id="A0A8E0KM98"/>
<evidence type="ECO:0000313" key="2">
    <source>
        <dbReference type="EMBL" id="GAD59259.1"/>
    </source>
</evidence>
<dbReference type="EMBL" id="BATC01000022">
    <property type="protein sequence ID" value="GAD59259.1"/>
    <property type="molecule type" value="Genomic_DNA"/>
</dbReference>
<sequence>MSVASPSPSAGADPDASDEPSEAIPGLAGRRFLIISAPFGSYSRKLACVLRANGAVVRRMIFNAGDLLDWGSRDAVKFRRGGDAWPHALAGLAETYTDLVLFGEAGVYNQTVIEQAERLKASVWVIENGYFRPHWVTMERNGVNARSTLPRSADGYPAPAPREPPFQEAGTILPHHVWNLARYHTVQVAGRVLFPRYVRPYTRHALVQAGGHAWRYLKLRLPLRSPPTPM</sequence>
<protein>
    <submittedName>
        <fullName evidence="2">Capsular polysaccharide export system protein KpsS</fullName>
    </submittedName>
</protein>
<dbReference type="GO" id="GO:0000271">
    <property type="term" value="P:polysaccharide biosynthetic process"/>
    <property type="evidence" value="ECO:0007669"/>
    <property type="project" value="InterPro"/>
</dbReference>
<dbReference type="Proteomes" id="UP000016569">
    <property type="component" value="Unassembled WGS sequence"/>
</dbReference>
<feature type="region of interest" description="Disordered" evidence="1">
    <location>
        <begin position="1"/>
        <end position="21"/>
    </location>
</feature>
<gene>
    <name evidence="2" type="ORF">MBEBAB_1509</name>
</gene>
<accession>A0A8E0KM98</accession>
<organism evidence="2 3">
    <name type="scientific">Brevundimonas abyssalis TAR-001</name>
    <dbReference type="NCBI Taxonomy" id="1391729"/>
    <lineage>
        <taxon>Bacteria</taxon>
        <taxon>Pseudomonadati</taxon>
        <taxon>Pseudomonadota</taxon>
        <taxon>Alphaproteobacteria</taxon>
        <taxon>Caulobacterales</taxon>
        <taxon>Caulobacteraceae</taxon>
        <taxon>Brevundimonas</taxon>
    </lineage>
</organism>
<comment type="caution">
    <text evidence="2">The sequence shown here is derived from an EMBL/GenBank/DDBJ whole genome shotgun (WGS) entry which is preliminary data.</text>
</comment>
<dbReference type="Pfam" id="PF05159">
    <property type="entry name" value="Capsule_synth"/>
    <property type="match status" value="1"/>
</dbReference>
<dbReference type="GO" id="GO:0015774">
    <property type="term" value="P:polysaccharide transport"/>
    <property type="evidence" value="ECO:0007669"/>
    <property type="project" value="InterPro"/>
</dbReference>
<keyword evidence="3" id="KW-1185">Reference proteome</keyword>
<dbReference type="InterPro" id="IPR007833">
    <property type="entry name" value="Capsule_polysaccharide_synth"/>
</dbReference>
<proteinExistence type="predicted"/>
<reference evidence="3" key="1">
    <citation type="journal article" date="2013" name="Genome Announc.">
        <title>Draft Genome Sequence of the Dimorphic Prosthecate Bacterium Brevundimonas abyssalis TAR-001T.</title>
        <authorList>
            <person name="Tsubouchi T."/>
            <person name="Nishi S."/>
            <person name="Usui K."/>
            <person name="Shimane Y."/>
            <person name="Takaki Y."/>
            <person name="Maruyama T."/>
            <person name="Hatada Y."/>
        </authorList>
    </citation>
    <scope>NUCLEOTIDE SEQUENCE [LARGE SCALE GENOMIC DNA]</scope>
    <source>
        <strain evidence="3">TAR-001</strain>
    </source>
</reference>
<dbReference type="RefSeq" id="WP_021697354.1">
    <property type="nucleotide sequence ID" value="NZ_BATC01000022.1"/>
</dbReference>
<evidence type="ECO:0000313" key="3">
    <source>
        <dbReference type="Proteomes" id="UP000016569"/>
    </source>
</evidence>
<name>A0A8E0KM98_9CAUL</name>
<evidence type="ECO:0000256" key="1">
    <source>
        <dbReference type="SAM" id="MobiDB-lite"/>
    </source>
</evidence>